<accession>A0A3A9VPU3</accession>
<evidence type="ECO:0000256" key="1">
    <source>
        <dbReference type="SAM" id="MobiDB-lite"/>
    </source>
</evidence>
<evidence type="ECO:0000313" key="3">
    <source>
        <dbReference type="Proteomes" id="UP000275024"/>
    </source>
</evidence>
<proteinExistence type="predicted"/>
<comment type="caution">
    <text evidence="2">The sequence shown here is derived from an EMBL/GenBank/DDBJ whole genome shotgun (WGS) entry which is preliminary data.</text>
</comment>
<dbReference type="EMBL" id="RBDX01000069">
    <property type="protein sequence ID" value="RKN02948.1"/>
    <property type="molecule type" value="Genomic_DNA"/>
</dbReference>
<name>A0A3A9VPU3_9ACTN</name>
<dbReference type="AlphaFoldDB" id="A0A3A9VPU3"/>
<feature type="region of interest" description="Disordered" evidence="1">
    <location>
        <begin position="987"/>
        <end position="1014"/>
    </location>
</feature>
<dbReference type="Proteomes" id="UP000275024">
    <property type="component" value="Unassembled WGS sequence"/>
</dbReference>
<feature type="non-terminal residue" evidence="2">
    <location>
        <position position="1014"/>
    </location>
</feature>
<dbReference type="RefSeq" id="WP_183091718.1">
    <property type="nucleotide sequence ID" value="NZ_RBDX01000069.1"/>
</dbReference>
<reference evidence="2 3" key="1">
    <citation type="submission" date="2018-09" db="EMBL/GenBank/DDBJ databases">
        <title>Streptomyces sp. nov. DS1-2, an endophytic actinomycete isolated from roots of Dendrobium scabrilingue.</title>
        <authorList>
            <person name="Kuncharoen N."/>
            <person name="Kudo T."/>
            <person name="Ohkuma M."/>
            <person name="Yuki M."/>
            <person name="Tanasupawat S."/>
        </authorList>
    </citation>
    <scope>NUCLEOTIDE SEQUENCE [LARGE SCALE GENOMIC DNA]</scope>
    <source>
        <strain evidence="2 3">AZ1-7</strain>
    </source>
</reference>
<protein>
    <submittedName>
        <fullName evidence="2">Uncharacterized protein</fullName>
    </submittedName>
</protein>
<evidence type="ECO:0000313" key="2">
    <source>
        <dbReference type="EMBL" id="RKN02948.1"/>
    </source>
</evidence>
<feature type="region of interest" description="Disordered" evidence="1">
    <location>
        <begin position="961"/>
        <end position="980"/>
    </location>
</feature>
<organism evidence="2 3">
    <name type="scientific">Streptomyces radicis</name>
    <dbReference type="NCBI Taxonomy" id="1750517"/>
    <lineage>
        <taxon>Bacteria</taxon>
        <taxon>Bacillati</taxon>
        <taxon>Actinomycetota</taxon>
        <taxon>Actinomycetes</taxon>
        <taxon>Kitasatosporales</taxon>
        <taxon>Streptomycetaceae</taxon>
        <taxon>Streptomyces</taxon>
    </lineage>
</organism>
<gene>
    <name evidence="2" type="ORF">D7319_32375</name>
</gene>
<feature type="non-terminal residue" evidence="2">
    <location>
        <position position="1"/>
    </location>
</feature>
<feature type="compositionally biased region" description="Basic and acidic residues" evidence="1">
    <location>
        <begin position="989"/>
        <end position="1008"/>
    </location>
</feature>
<sequence>NTPPRVVDPDGAPVPGSHVTPLPDNAGWFIQRPHHTPIVATPAEGRPGGPLVIRDGSGDRITLVPLGDRGTFVRIGDHTPHIVDDTGRLTPTVNLLDDQGHASDLFLAPPTGHADTHAALRGDGRLHSDDVHSTFGGNRVVVHTTDAYDVHGPDGTLIDSSTRHPGGPLGPGNHLDIADDGTAQVVGPDGTPVPNATAKPLDNGGYLVNTPGQHPGIVDTQGTHTHDAVWLHWDNVSYGWAALPLRGDDPFALTSGGEPWRELTLVADATGITRHAANTHAIQFFDWAGNYRALRLTMTDGRLAGHEIHFSRSTTRAYDAGSWGVTADGQVVDGAHVRNLFIVPDPHFPDVLVTIPGRDPVVIDSRSGDYLHHAELPSLPNGVTEGVAVWPSNGSGRGTLYDGLGPVPGSGVVVSDGRLAITYSPGVTTFHRLDGTLESTVRSGQGRDSFTGYRFELTELPDGTVTAQVIHTGTGAPVAGVTLRPFGTELNMIDAPGVGRALLGADMEHSHAVVQVPGAQDRLVALPIGTDRTGPSDDFWMDGAALRAEDDIPDATFFAADGTFLGYAHRTPDGPLGGNIFAVPRGSDTPFVVRPDGTPLPGAPVRPLELDDQFLIDVPGGGHVTLSRAVLSNYDVVPLPGRDGNASNELALLPNNETHHAPFVVRTDRLETGGAMTPAPYVTVRTSSETAEGADGTAPIRTLEITTGSLAGFRFVDSGDGAPRLLGPGDHPVPGATVTPLGEGWYTVRSQDNSYAIARPALTSMETTRPLSGALSGYSLFLPPGGGLPDVADAIRRPVEGARLERLADDMFLIEVDNVGRQVVNSTGAHTHDAVRQPNPDGTPGDIVRAYPLDPDGHPTVHRGGQDISDDAWSDDDTVTIESGPHTTEHSGDGALAPLETLAPLSGTLSRFSLFLPPGGGLPDVADAIRRPVEGARVERLADDMFLIEVDNVGRQVVNSTGAHTHDAVRPPNPDGTPGDIVRAYPLDPDGHPTVHRGGQDISDRAWSDDNTVT</sequence>